<evidence type="ECO:0000313" key="4">
    <source>
        <dbReference type="Proteomes" id="UP000012960"/>
    </source>
</evidence>
<dbReference type="Proteomes" id="UP000012960">
    <property type="component" value="Unplaced"/>
</dbReference>
<reference evidence="2" key="1">
    <citation type="submission" date="2021-03" db="EMBL/GenBank/DDBJ databases">
        <authorList>
            <consortium name="Genoscope - CEA"/>
            <person name="William W."/>
        </authorList>
    </citation>
    <scope>NUCLEOTIDE SEQUENCE</scope>
    <source>
        <strain evidence="2">Doubled-haploid Pahang</strain>
    </source>
</reference>
<keyword evidence="4" id="KW-1185">Reference proteome</keyword>
<sequence length="63" mass="7602">MSHIVKLHFIIFWCQIAPVGVVCFEFYSCAYAIYLKKKKRRMISELLHKLWCNSSYFFVTYVT</sequence>
<evidence type="ECO:0000256" key="1">
    <source>
        <dbReference type="SAM" id="Phobius"/>
    </source>
</evidence>
<keyword evidence="1" id="KW-0812">Transmembrane</keyword>
<evidence type="ECO:0000313" key="2">
    <source>
        <dbReference type="EMBL" id="CAG1836533.1"/>
    </source>
</evidence>
<keyword evidence="1" id="KW-1133">Transmembrane helix</keyword>
<protein>
    <submittedName>
        <fullName evidence="2">(wild Malaysian banana) hypothetical protein</fullName>
    </submittedName>
</protein>
<proteinExistence type="predicted"/>
<name>A0A804KNY0_MUSAM</name>
<dbReference type="InParanoid" id="A0A804KNY0"/>
<dbReference type="EnsemblPlants" id="Ma09_t26350.1">
    <property type="protein sequence ID" value="Ma09_p26350.1"/>
    <property type="gene ID" value="Ma09_g26350"/>
</dbReference>
<organism evidence="3 4">
    <name type="scientific">Musa acuminata subsp. malaccensis</name>
    <name type="common">Wild banana</name>
    <name type="synonym">Musa malaccensis</name>
    <dbReference type="NCBI Taxonomy" id="214687"/>
    <lineage>
        <taxon>Eukaryota</taxon>
        <taxon>Viridiplantae</taxon>
        <taxon>Streptophyta</taxon>
        <taxon>Embryophyta</taxon>
        <taxon>Tracheophyta</taxon>
        <taxon>Spermatophyta</taxon>
        <taxon>Magnoliopsida</taxon>
        <taxon>Liliopsida</taxon>
        <taxon>Zingiberales</taxon>
        <taxon>Musaceae</taxon>
        <taxon>Musa</taxon>
    </lineage>
</organism>
<evidence type="ECO:0000313" key="3">
    <source>
        <dbReference type="EnsemblPlants" id="Ma09_p26350.1"/>
    </source>
</evidence>
<feature type="transmembrane region" description="Helical" evidence="1">
    <location>
        <begin position="6"/>
        <end position="34"/>
    </location>
</feature>
<gene>
    <name evidence="2" type="ORF">GSMUA_245020.1</name>
</gene>
<accession>A0A804KNY0</accession>
<reference evidence="3" key="2">
    <citation type="submission" date="2021-05" db="UniProtKB">
        <authorList>
            <consortium name="EnsemblPlants"/>
        </authorList>
    </citation>
    <scope>IDENTIFICATION</scope>
    <source>
        <strain evidence="3">subsp. malaccensis</strain>
    </source>
</reference>
<dbReference type="Gramene" id="Ma09_t26350.1">
    <property type="protein sequence ID" value="Ma09_p26350.1"/>
    <property type="gene ID" value="Ma09_g26350"/>
</dbReference>
<keyword evidence="1" id="KW-0472">Membrane</keyword>
<dbReference type="AlphaFoldDB" id="A0A804KNY0"/>
<dbReference type="EMBL" id="HG996474">
    <property type="protein sequence ID" value="CAG1836533.1"/>
    <property type="molecule type" value="Genomic_DNA"/>
</dbReference>